<dbReference type="RefSeq" id="WP_016841445.1">
    <property type="nucleotide sequence ID" value="NZ_BJNL01000042.1"/>
</dbReference>
<comment type="caution">
    <text evidence="2">The sequence shown here is derived from an EMBL/GenBank/DDBJ whole genome shotgun (WGS) entry which is preliminary data.</text>
</comment>
<dbReference type="InterPro" id="IPR050397">
    <property type="entry name" value="Env_Response_Regulators"/>
</dbReference>
<dbReference type="InterPro" id="IPR018490">
    <property type="entry name" value="cNMP-bd_dom_sf"/>
</dbReference>
<dbReference type="Proteomes" id="UP000305095">
    <property type="component" value="Unassembled WGS sequence"/>
</dbReference>
<dbReference type="Gene3D" id="2.60.120.10">
    <property type="entry name" value="Jelly Rolls"/>
    <property type="match status" value="1"/>
</dbReference>
<reference evidence="3 7" key="3">
    <citation type="submission" date="2024-07" db="EMBL/GenBank/DDBJ databases">
        <title>Genomic Encyclopedia of Type Strains, Phase V (KMG-V): Genome sequencing to study the core and pangenomes of soil and plant-associated prokaryotes.</title>
        <authorList>
            <person name="Whitman W."/>
        </authorList>
    </citation>
    <scope>NUCLEOTIDE SEQUENCE [LARGE SCALE GENOMIC DNA]</scope>
    <source>
        <strain evidence="3 7">USDA 415</strain>
    </source>
</reference>
<sequence>MSIDDDVALLERVPTMRLLGESSLRMLAIGSEQRDFNAGDVLFKAGDAADAGYVVQRGTFRVEEGGAEIIAGPGALIGELALIVAMKRPSTATALERGSVIRVARSLFQRVLESDPAAARRLRDELALRTSQLASDILMAGGKLST</sequence>
<dbReference type="PROSITE" id="PS50042">
    <property type="entry name" value="CNMP_BINDING_3"/>
    <property type="match status" value="1"/>
</dbReference>
<evidence type="ECO:0000313" key="7">
    <source>
        <dbReference type="Proteomes" id="UP001565471"/>
    </source>
</evidence>
<dbReference type="EMBL" id="JBGBZA010000002">
    <property type="protein sequence ID" value="MEY9322211.1"/>
    <property type="molecule type" value="Genomic_DNA"/>
</dbReference>
<dbReference type="PANTHER" id="PTHR24567:SF68">
    <property type="entry name" value="DNA-BINDING TRANSCRIPTIONAL DUAL REGULATOR CRP"/>
    <property type="match status" value="1"/>
</dbReference>
<dbReference type="EMBL" id="JAFICZ010000001">
    <property type="protein sequence ID" value="MBP1292357.1"/>
    <property type="molecule type" value="Genomic_DNA"/>
</dbReference>
<dbReference type="SUPFAM" id="SSF51206">
    <property type="entry name" value="cAMP-binding domain-like"/>
    <property type="match status" value="1"/>
</dbReference>
<dbReference type="AlphaFoldDB" id="A0A1E3EI26"/>
<name>A0A1E3EI26_BRAEL</name>
<feature type="domain" description="Cyclic nucleotide-binding" evidence="1">
    <location>
        <begin position="15"/>
        <end position="129"/>
    </location>
</feature>
<dbReference type="eggNOG" id="COG0664">
    <property type="taxonomic scope" value="Bacteria"/>
</dbReference>
<dbReference type="CDD" id="cd00038">
    <property type="entry name" value="CAP_ED"/>
    <property type="match status" value="1"/>
</dbReference>
<accession>A0A1E3EI26</accession>
<dbReference type="PANTHER" id="PTHR24567">
    <property type="entry name" value="CRP FAMILY TRANSCRIPTIONAL REGULATORY PROTEIN"/>
    <property type="match status" value="1"/>
</dbReference>
<evidence type="ECO:0000259" key="1">
    <source>
        <dbReference type="PROSITE" id="PS50042"/>
    </source>
</evidence>
<dbReference type="GO" id="GO:0005829">
    <property type="term" value="C:cytosol"/>
    <property type="evidence" value="ECO:0007669"/>
    <property type="project" value="TreeGrafter"/>
</dbReference>
<evidence type="ECO:0000313" key="5">
    <source>
        <dbReference type="Proteomes" id="UP000305095"/>
    </source>
</evidence>
<dbReference type="Proteomes" id="UP001565471">
    <property type="component" value="Unassembled WGS sequence"/>
</dbReference>
<proteinExistence type="predicted"/>
<dbReference type="EMBL" id="SZZP01000006">
    <property type="protein sequence ID" value="TKV81434.1"/>
    <property type="molecule type" value="Genomic_DNA"/>
</dbReference>
<evidence type="ECO:0000313" key="6">
    <source>
        <dbReference type="Proteomes" id="UP000673383"/>
    </source>
</evidence>
<gene>
    <name evidence="3" type="ORF">ABIF29_009010</name>
    <name evidence="4" type="ORF">FDV58_11120</name>
    <name evidence="2" type="ORF">JOH49_002110</name>
</gene>
<dbReference type="GeneID" id="92958604"/>
<evidence type="ECO:0000313" key="4">
    <source>
        <dbReference type="EMBL" id="TKV81434.1"/>
    </source>
</evidence>
<keyword evidence="7" id="KW-1185">Reference proteome</keyword>
<reference evidence="4 5" key="1">
    <citation type="submission" date="2019-05" db="EMBL/GenBank/DDBJ databases">
        <title>Draft Genome of Bradyrhizobium elkanii strain SEMIA 938, Used in Commercial Inoculants for Lupinus spp. in Brazil.</title>
        <authorList>
            <person name="Hungria M."/>
            <person name="Delamuta J.R.M."/>
            <person name="Ribeiro R.A."/>
            <person name="Nogueira M.A."/>
        </authorList>
    </citation>
    <scope>NUCLEOTIDE SEQUENCE [LARGE SCALE GENOMIC DNA]</scope>
    <source>
        <strain evidence="4 5">Semia 938</strain>
    </source>
</reference>
<organism evidence="2 6">
    <name type="scientific">Bradyrhizobium elkanii</name>
    <dbReference type="NCBI Taxonomy" id="29448"/>
    <lineage>
        <taxon>Bacteria</taxon>
        <taxon>Pseudomonadati</taxon>
        <taxon>Pseudomonadota</taxon>
        <taxon>Alphaproteobacteria</taxon>
        <taxon>Hyphomicrobiales</taxon>
        <taxon>Nitrobacteraceae</taxon>
        <taxon>Bradyrhizobium</taxon>
    </lineage>
</organism>
<dbReference type="InterPro" id="IPR014710">
    <property type="entry name" value="RmlC-like_jellyroll"/>
</dbReference>
<dbReference type="STRING" id="29448.QU41_09730"/>
<dbReference type="GO" id="GO:0003700">
    <property type="term" value="F:DNA-binding transcription factor activity"/>
    <property type="evidence" value="ECO:0007669"/>
    <property type="project" value="TreeGrafter"/>
</dbReference>
<evidence type="ECO:0000313" key="2">
    <source>
        <dbReference type="EMBL" id="MBP1292357.1"/>
    </source>
</evidence>
<protein>
    <submittedName>
        <fullName evidence="2">CRP-like cAMP-binding protein</fullName>
    </submittedName>
    <submittedName>
        <fullName evidence="4">Cyclic nucleotide-binding domain-containing protein</fullName>
    </submittedName>
</protein>
<evidence type="ECO:0000313" key="3">
    <source>
        <dbReference type="EMBL" id="MEY9322211.1"/>
    </source>
</evidence>
<dbReference type="SMART" id="SM00100">
    <property type="entry name" value="cNMP"/>
    <property type="match status" value="1"/>
</dbReference>
<dbReference type="Proteomes" id="UP000673383">
    <property type="component" value="Unassembled WGS sequence"/>
</dbReference>
<dbReference type="InterPro" id="IPR000595">
    <property type="entry name" value="cNMP-bd_dom"/>
</dbReference>
<dbReference type="Pfam" id="PF00027">
    <property type="entry name" value="cNMP_binding"/>
    <property type="match status" value="1"/>
</dbReference>
<reference evidence="2" key="2">
    <citation type="submission" date="2021-02" db="EMBL/GenBank/DDBJ databases">
        <title>Genomic Encyclopedia of Type Strains, Phase IV (KMG-V): Genome sequencing to study the core and pangenomes of soil and plant-associated prokaryotes.</title>
        <authorList>
            <person name="Whitman W."/>
        </authorList>
    </citation>
    <scope>NUCLEOTIDE SEQUENCE</scope>
    <source>
        <strain evidence="2">USDA 406</strain>
    </source>
</reference>
<dbReference type="OrthoDB" id="9807547at2"/>